<sequence>MDSDLTSQTSEPSLETPLSSSSKMSLRNKTWIIVSLVGIGSGILSSFVSPIIAGLVALFIFPSKPGDELGGIVSLFIVIPAVWLVFAIFASYISFRLTHKWKYLFLGLLLHILTIAVFYVVVYFFYKADERERLENYKQEPNQTQLLERGSQ</sequence>
<evidence type="ECO:0000256" key="2">
    <source>
        <dbReference type="SAM" id="Phobius"/>
    </source>
</evidence>
<gene>
    <name evidence="3" type="ORF">UU14_C0010G0001</name>
</gene>
<feature type="transmembrane region" description="Helical" evidence="2">
    <location>
        <begin position="31"/>
        <end position="60"/>
    </location>
</feature>
<proteinExistence type="predicted"/>
<name>A0A0G0WAD0_9BACT</name>
<feature type="transmembrane region" description="Helical" evidence="2">
    <location>
        <begin position="72"/>
        <end position="92"/>
    </location>
</feature>
<comment type="caution">
    <text evidence="3">The sequence shown here is derived from an EMBL/GenBank/DDBJ whole genome shotgun (WGS) entry which is preliminary data.</text>
</comment>
<accession>A0A0G0WAD0</accession>
<feature type="compositionally biased region" description="Low complexity" evidence="1">
    <location>
        <begin position="9"/>
        <end position="21"/>
    </location>
</feature>
<dbReference type="EMBL" id="LBZM01000010">
    <property type="protein sequence ID" value="KKR72167.1"/>
    <property type="molecule type" value="Genomic_DNA"/>
</dbReference>
<evidence type="ECO:0000313" key="3">
    <source>
        <dbReference type="EMBL" id="KKR72167.1"/>
    </source>
</evidence>
<evidence type="ECO:0000256" key="1">
    <source>
        <dbReference type="SAM" id="MobiDB-lite"/>
    </source>
</evidence>
<protein>
    <submittedName>
        <fullName evidence="3">Uncharacterized protein</fullName>
    </submittedName>
</protein>
<keyword evidence="2" id="KW-0812">Transmembrane</keyword>
<reference evidence="3 4" key="1">
    <citation type="journal article" date="2015" name="Nature">
        <title>rRNA introns, odd ribosomes, and small enigmatic genomes across a large radiation of phyla.</title>
        <authorList>
            <person name="Brown C.T."/>
            <person name="Hug L.A."/>
            <person name="Thomas B.C."/>
            <person name="Sharon I."/>
            <person name="Castelle C.J."/>
            <person name="Singh A."/>
            <person name="Wilkins M.J."/>
            <person name="Williams K.H."/>
            <person name="Banfield J.F."/>
        </authorList>
    </citation>
    <scope>NUCLEOTIDE SEQUENCE [LARGE SCALE GENOMIC DNA]</scope>
</reference>
<feature type="transmembrane region" description="Helical" evidence="2">
    <location>
        <begin position="104"/>
        <end position="126"/>
    </location>
</feature>
<dbReference type="Proteomes" id="UP000034664">
    <property type="component" value="Unassembled WGS sequence"/>
</dbReference>
<keyword evidence="2" id="KW-1133">Transmembrane helix</keyword>
<dbReference type="AlphaFoldDB" id="A0A0G0WAD0"/>
<evidence type="ECO:0000313" key="4">
    <source>
        <dbReference type="Proteomes" id="UP000034664"/>
    </source>
</evidence>
<feature type="region of interest" description="Disordered" evidence="1">
    <location>
        <begin position="1"/>
        <end position="21"/>
    </location>
</feature>
<organism evidence="3 4">
    <name type="scientific">Candidatus Roizmanbacteria bacterium GW2011_GWB1_40_7</name>
    <dbReference type="NCBI Taxonomy" id="1618482"/>
    <lineage>
        <taxon>Bacteria</taxon>
        <taxon>Candidatus Roizmaniibacteriota</taxon>
    </lineage>
</organism>
<keyword evidence="2" id="KW-0472">Membrane</keyword>